<dbReference type="Gene3D" id="1.10.10.60">
    <property type="entry name" value="Homeodomain-like"/>
    <property type="match status" value="1"/>
</dbReference>
<proteinExistence type="predicted"/>
<protein>
    <recommendedName>
        <fullName evidence="1">HTH araC/xylS-type domain-containing protein</fullName>
    </recommendedName>
</protein>
<comment type="caution">
    <text evidence="2">The sequence shown here is derived from an EMBL/GenBank/DDBJ whole genome shotgun (WGS) entry which is preliminary data.</text>
</comment>
<accession>A0A2A2SJF4</accession>
<dbReference type="Proteomes" id="UP000218151">
    <property type="component" value="Unassembled WGS sequence"/>
</dbReference>
<dbReference type="InterPro" id="IPR018060">
    <property type="entry name" value="HTH_AraC"/>
</dbReference>
<dbReference type="GO" id="GO:0043565">
    <property type="term" value="F:sequence-specific DNA binding"/>
    <property type="evidence" value="ECO:0007669"/>
    <property type="project" value="InterPro"/>
</dbReference>
<dbReference type="EMBL" id="NSLI01000001">
    <property type="protein sequence ID" value="PAX09359.1"/>
    <property type="molecule type" value="Genomic_DNA"/>
</dbReference>
<dbReference type="Pfam" id="PF20240">
    <property type="entry name" value="DUF6597"/>
    <property type="match status" value="1"/>
</dbReference>
<dbReference type="AlphaFoldDB" id="A0A2A2SJF4"/>
<name>A0A2A2SJF4_9SPHN</name>
<feature type="domain" description="HTH araC/xylS-type" evidence="1">
    <location>
        <begin position="179"/>
        <end position="277"/>
    </location>
</feature>
<dbReference type="PROSITE" id="PS01124">
    <property type="entry name" value="HTH_ARAC_FAMILY_2"/>
    <property type="match status" value="1"/>
</dbReference>
<dbReference type="InterPro" id="IPR046532">
    <property type="entry name" value="DUF6597"/>
</dbReference>
<evidence type="ECO:0000313" key="3">
    <source>
        <dbReference type="Proteomes" id="UP000218151"/>
    </source>
</evidence>
<dbReference type="OrthoDB" id="2559672at2"/>
<sequence>MIESGTHTPGVDARDFALPPQTALRYELPAPALRDYVADYHVLDSEGPDVEGAVNFLLPSWPAIRLILTDRPISLQVGPRFYDPLPRYALYGTTSQAMRMTSNGGVTIGVALKPSGWARLFDRRADLYRDRVAPLADVMASAHVNELVARLGASDRGPAVKGILDEFLERRLGPPHPDEPLIGRLTALINDDETFDLATACERVGLAPATMRRVSLRHFGFPLKTLLIRTRFLRSFARIMMEGADYSSVAPGYYDASHFLRDANRFLGMTPKRFLQRTQNPYAQAVLRARALVTAADRASRNR</sequence>
<organism evidence="2 3">
    <name type="scientific">Sphingomonas lenta</name>
    <dbReference type="NCBI Taxonomy" id="1141887"/>
    <lineage>
        <taxon>Bacteria</taxon>
        <taxon>Pseudomonadati</taxon>
        <taxon>Pseudomonadota</taxon>
        <taxon>Alphaproteobacteria</taxon>
        <taxon>Sphingomonadales</taxon>
        <taxon>Sphingomonadaceae</taxon>
        <taxon>Sphingomonas</taxon>
    </lineage>
</organism>
<keyword evidence="3" id="KW-1185">Reference proteome</keyword>
<dbReference type="RefSeq" id="WP_095996465.1">
    <property type="nucleotide sequence ID" value="NZ_NSLI01000001.1"/>
</dbReference>
<evidence type="ECO:0000259" key="1">
    <source>
        <dbReference type="PROSITE" id="PS01124"/>
    </source>
</evidence>
<gene>
    <name evidence="2" type="ORF">CKY28_00965</name>
</gene>
<dbReference type="GO" id="GO:0003700">
    <property type="term" value="F:DNA-binding transcription factor activity"/>
    <property type="evidence" value="ECO:0007669"/>
    <property type="project" value="InterPro"/>
</dbReference>
<reference evidence="3" key="1">
    <citation type="submission" date="2017-09" db="EMBL/GenBank/DDBJ databases">
        <authorList>
            <person name="Feng G."/>
            <person name="Zhu H."/>
        </authorList>
    </citation>
    <scope>NUCLEOTIDE SEQUENCE [LARGE SCALE GENOMIC DNA]</scope>
    <source>
        <strain evidence="3">1PNM-20</strain>
    </source>
</reference>
<evidence type="ECO:0000313" key="2">
    <source>
        <dbReference type="EMBL" id="PAX09359.1"/>
    </source>
</evidence>